<evidence type="ECO:0000313" key="3">
    <source>
        <dbReference type="Proteomes" id="UP001310386"/>
    </source>
</evidence>
<keyword evidence="3" id="KW-1185">Reference proteome</keyword>
<comment type="caution">
    <text evidence="2">The sequence shown here is derived from an EMBL/GenBank/DDBJ whole genome shotgun (WGS) entry which is preliminary data.</text>
</comment>
<gene>
    <name evidence="2" type="ORF">VF724_05305</name>
</gene>
<sequence length="80" mass="9800">MLLLSGWFLLQAAMLVVLIWLSWRYFDRRYKERDDGKHPQGLYDGSLEKTQEVFIDPKDGFKYRVYYNRTTGEREYIREQ</sequence>
<name>A0ABU5ZIE0_9BACL</name>
<feature type="transmembrane region" description="Helical" evidence="1">
    <location>
        <begin position="6"/>
        <end position="23"/>
    </location>
</feature>
<evidence type="ECO:0000313" key="2">
    <source>
        <dbReference type="EMBL" id="MEB3101076.1"/>
    </source>
</evidence>
<keyword evidence="1" id="KW-0812">Transmembrane</keyword>
<dbReference type="RefSeq" id="WP_371753190.1">
    <property type="nucleotide sequence ID" value="NZ_JAYJLD010000005.1"/>
</dbReference>
<proteinExistence type="predicted"/>
<dbReference type="Proteomes" id="UP001310386">
    <property type="component" value="Unassembled WGS sequence"/>
</dbReference>
<dbReference type="EMBL" id="JAYJLD010000005">
    <property type="protein sequence ID" value="MEB3101076.1"/>
    <property type="molecule type" value="Genomic_DNA"/>
</dbReference>
<protein>
    <submittedName>
        <fullName evidence="2">HD family phosphohydrolase</fullName>
    </submittedName>
</protein>
<keyword evidence="1" id="KW-0472">Membrane</keyword>
<evidence type="ECO:0000256" key="1">
    <source>
        <dbReference type="SAM" id="Phobius"/>
    </source>
</evidence>
<reference evidence="2" key="1">
    <citation type="submission" date="2023-12" db="EMBL/GenBank/DDBJ databases">
        <title>Fervidustalea candida gen. nov., sp. nov., a novel member of the family Paenibacillaceae isolated from a geothermal area.</title>
        <authorList>
            <person name="Li W.-J."/>
            <person name="Jiao J.-Y."/>
            <person name="Chen Y."/>
        </authorList>
    </citation>
    <scope>NUCLEOTIDE SEQUENCE</scope>
    <source>
        <strain evidence="2">SYSU GA230002</strain>
    </source>
</reference>
<organism evidence="2 3">
    <name type="scientific">Ferviditalea candida</name>
    <dbReference type="NCBI Taxonomy" id="3108399"/>
    <lineage>
        <taxon>Bacteria</taxon>
        <taxon>Bacillati</taxon>
        <taxon>Bacillota</taxon>
        <taxon>Bacilli</taxon>
        <taxon>Bacillales</taxon>
        <taxon>Paenibacillaceae</taxon>
        <taxon>Ferviditalea</taxon>
    </lineage>
</organism>
<accession>A0ABU5ZIE0</accession>
<keyword evidence="1" id="KW-1133">Transmembrane helix</keyword>